<dbReference type="PANTHER" id="PTHR41287">
    <property type="match status" value="1"/>
</dbReference>
<proteinExistence type="predicted"/>
<dbReference type="InterPro" id="IPR046462">
    <property type="entry name" value="TerL_nuclease"/>
</dbReference>
<organism evidence="2">
    <name type="scientific">marine sediment metagenome</name>
    <dbReference type="NCBI Taxonomy" id="412755"/>
    <lineage>
        <taxon>unclassified sequences</taxon>
        <taxon>metagenomes</taxon>
        <taxon>ecological metagenomes</taxon>
    </lineage>
</organism>
<evidence type="ECO:0000259" key="1">
    <source>
        <dbReference type="Pfam" id="PF20441"/>
    </source>
</evidence>
<protein>
    <recommendedName>
        <fullName evidence="1">Terminase large subunit-like endonuclease domain-containing protein</fullName>
    </recommendedName>
</protein>
<dbReference type="InterPro" id="IPR005021">
    <property type="entry name" value="Terminase_largesu-like"/>
</dbReference>
<dbReference type="PANTHER" id="PTHR41287:SF1">
    <property type="entry name" value="PROTEIN YMFN"/>
    <property type="match status" value="1"/>
</dbReference>
<reference evidence="2" key="1">
    <citation type="journal article" date="2015" name="Nature">
        <title>Complex archaea that bridge the gap between prokaryotes and eukaryotes.</title>
        <authorList>
            <person name="Spang A."/>
            <person name="Saw J.H."/>
            <person name="Jorgensen S.L."/>
            <person name="Zaremba-Niedzwiedzka K."/>
            <person name="Martijn J."/>
            <person name="Lind A.E."/>
            <person name="van Eijk R."/>
            <person name="Schleper C."/>
            <person name="Guy L."/>
            <person name="Ettema T.J."/>
        </authorList>
    </citation>
    <scope>NUCLEOTIDE SEQUENCE</scope>
</reference>
<feature type="domain" description="Terminase large subunit-like endonuclease" evidence="1">
    <location>
        <begin position="9"/>
        <end position="202"/>
    </location>
</feature>
<sequence>MDAAGELAPRLLEGEKCYAGLDLSSSIDITALGMVFPRPNGEFASIVKFWMPQEKLKIKVKRDLVPYDVWAEQGYITLTPGAVVDYGTVLKDIVALKETYNIREIVLDRWNASHMATLLEGEGFTVVMFGQGFRSMSEPTKNLLSLILANKFKHGNNPVLNWMAGNVAVMEDASGNIKPDKQKSKKRIDGIVACVMGLARAVGSTIKPKESIYKTRGLEML</sequence>
<evidence type="ECO:0000313" key="2">
    <source>
        <dbReference type="EMBL" id="KKM14815.1"/>
    </source>
</evidence>
<dbReference type="GO" id="GO:0004519">
    <property type="term" value="F:endonuclease activity"/>
    <property type="evidence" value="ECO:0007669"/>
    <property type="project" value="InterPro"/>
</dbReference>
<comment type="caution">
    <text evidence="2">The sequence shown here is derived from an EMBL/GenBank/DDBJ whole genome shotgun (WGS) entry which is preliminary data.</text>
</comment>
<accession>A0A0F9KHL8</accession>
<dbReference type="AlphaFoldDB" id="A0A0F9KHL8"/>
<gene>
    <name evidence="2" type="ORF">LCGC14_1702320</name>
</gene>
<dbReference type="EMBL" id="LAZR01015059">
    <property type="protein sequence ID" value="KKM14815.1"/>
    <property type="molecule type" value="Genomic_DNA"/>
</dbReference>
<dbReference type="Pfam" id="PF20441">
    <property type="entry name" value="TerL_nuclease"/>
    <property type="match status" value="1"/>
</dbReference>
<name>A0A0F9KHL8_9ZZZZ</name>